<dbReference type="Proteomes" id="UP000823842">
    <property type="component" value="Unassembled WGS sequence"/>
</dbReference>
<evidence type="ECO:0000256" key="2">
    <source>
        <dbReference type="ARBA" id="ARBA00022679"/>
    </source>
</evidence>
<keyword evidence="2" id="KW-0808">Transferase</keyword>
<dbReference type="InterPro" id="IPR011004">
    <property type="entry name" value="Trimer_LpxA-like_sf"/>
</dbReference>
<evidence type="ECO:0000256" key="1">
    <source>
        <dbReference type="ARBA" id="ARBA00007274"/>
    </source>
</evidence>
<dbReference type="InterPro" id="IPR018357">
    <property type="entry name" value="Hexapep_transf_CS"/>
</dbReference>
<sequence>MTMNEFLEYLRQGNPVTADTDMHQYMHQLAQAAMLVTNELNNAYHEQEEIVSLFSRIIGKPVDASFRMFPPFYTECGKNIFIGKNVFINCGCHFQDQGGIYIGDDVLIGSYVVLATINHGQAPKERGNNYPAPIHIGNKVWIGSHATILPGVTIGENAVVAAGAVVTKDVPANAIVGGVPAKIIKTIEEGTAE</sequence>
<dbReference type="InterPro" id="IPR051159">
    <property type="entry name" value="Hexapeptide_acetyltransf"/>
</dbReference>
<evidence type="ECO:0000256" key="3">
    <source>
        <dbReference type="ARBA" id="ARBA00022737"/>
    </source>
</evidence>
<dbReference type="InterPro" id="IPR001451">
    <property type="entry name" value="Hexapep"/>
</dbReference>
<dbReference type="Pfam" id="PF00132">
    <property type="entry name" value="Hexapep"/>
    <property type="match status" value="1"/>
</dbReference>
<dbReference type="GO" id="GO:0008374">
    <property type="term" value="F:O-acyltransferase activity"/>
    <property type="evidence" value="ECO:0007669"/>
    <property type="project" value="TreeGrafter"/>
</dbReference>
<comment type="caution">
    <text evidence="4">The sequence shown here is derived from an EMBL/GenBank/DDBJ whole genome shotgun (WGS) entry which is preliminary data.</text>
</comment>
<protein>
    <submittedName>
        <fullName evidence="4">Sugar O-acetyltransferase</fullName>
    </submittedName>
</protein>
<keyword evidence="3" id="KW-0677">Repeat</keyword>
<name>A0A9D2LUK8_9FIRM</name>
<comment type="similarity">
    <text evidence="1">Belongs to the transferase hexapeptide repeat family.</text>
</comment>
<dbReference type="Gene3D" id="2.160.10.10">
    <property type="entry name" value="Hexapeptide repeat proteins"/>
    <property type="match status" value="1"/>
</dbReference>
<evidence type="ECO:0000313" key="4">
    <source>
        <dbReference type="EMBL" id="HJB29747.1"/>
    </source>
</evidence>
<evidence type="ECO:0000313" key="5">
    <source>
        <dbReference type="Proteomes" id="UP000823842"/>
    </source>
</evidence>
<reference evidence="4" key="2">
    <citation type="submission" date="2021-04" db="EMBL/GenBank/DDBJ databases">
        <authorList>
            <person name="Gilroy R."/>
        </authorList>
    </citation>
    <scope>NUCLEOTIDE SEQUENCE</scope>
    <source>
        <strain evidence="4">ChiSjej1B19-5720</strain>
    </source>
</reference>
<dbReference type="PROSITE" id="PS00101">
    <property type="entry name" value="HEXAPEP_TRANSFERASES"/>
    <property type="match status" value="1"/>
</dbReference>
<dbReference type="EMBL" id="DWYZ01000248">
    <property type="protein sequence ID" value="HJB29747.1"/>
    <property type="molecule type" value="Genomic_DNA"/>
</dbReference>
<reference evidence="4" key="1">
    <citation type="journal article" date="2021" name="PeerJ">
        <title>Extensive microbial diversity within the chicken gut microbiome revealed by metagenomics and culture.</title>
        <authorList>
            <person name="Gilroy R."/>
            <person name="Ravi A."/>
            <person name="Getino M."/>
            <person name="Pursley I."/>
            <person name="Horton D.L."/>
            <person name="Alikhan N.F."/>
            <person name="Baker D."/>
            <person name="Gharbi K."/>
            <person name="Hall N."/>
            <person name="Watson M."/>
            <person name="Adriaenssens E.M."/>
            <person name="Foster-Nyarko E."/>
            <person name="Jarju S."/>
            <person name="Secka A."/>
            <person name="Antonio M."/>
            <person name="Oren A."/>
            <person name="Chaudhuri R.R."/>
            <person name="La Ragione R."/>
            <person name="Hildebrand F."/>
            <person name="Pallen M.J."/>
        </authorList>
    </citation>
    <scope>NUCLEOTIDE SEQUENCE</scope>
    <source>
        <strain evidence="4">ChiSjej1B19-5720</strain>
    </source>
</reference>
<proteinExistence type="inferred from homology"/>
<dbReference type="PANTHER" id="PTHR23416:SF23">
    <property type="entry name" value="ACETYLTRANSFERASE C18B11.09C-RELATED"/>
    <property type="match status" value="1"/>
</dbReference>
<accession>A0A9D2LUK8</accession>
<gene>
    <name evidence="4" type="ORF">IAA06_13290</name>
</gene>
<dbReference type="AlphaFoldDB" id="A0A9D2LUK8"/>
<dbReference type="PANTHER" id="PTHR23416">
    <property type="entry name" value="SIALIC ACID SYNTHASE-RELATED"/>
    <property type="match status" value="1"/>
</dbReference>
<dbReference type="SUPFAM" id="SSF51161">
    <property type="entry name" value="Trimeric LpxA-like enzymes"/>
    <property type="match status" value="1"/>
</dbReference>
<organism evidence="4 5">
    <name type="scientific">Candidatus Blautia faecavium</name>
    <dbReference type="NCBI Taxonomy" id="2838487"/>
    <lineage>
        <taxon>Bacteria</taxon>
        <taxon>Bacillati</taxon>
        <taxon>Bacillota</taxon>
        <taxon>Clostridia</taxon>
        <taxon>Lachnospirales</taxon>
        <taxon>Lachnospiraceae</taxon>
        <taxon>Blautia</taxon>
    </lineage>
</organism>